<accession>A0A7N2LRC3</accession>
<reference evidence="2" key="2">
    <citation type="submission" date="2021-01" db="UniProtKB">
        <authorList>
            <consortium name="EnsemblPlants"/>
        </authorList>
    </citation>
    <scope>IDENTIFICATION</scope>
</reference>
<sequence>MMASKVTFTDCPLWVQVWGLPFDLFSEEVGQEIGKGLGKLVEVDWKGSNSDQARFLRIRAEIPLDKPLQRGSQIMSPKGDVVWVAFRFERMQPGRKEAHKARHESRETPQSMPQPGDSGSRSGNPENQGTDMEIIKSHEWGRGVTEGHIPCPSVAKTLQTDEAIGKETNKEGEAIQKGINDKKFKILGEQLFCVPIIKVGTSQHPKPREIHPMNQARDALTRTKEKKGQKLNLTQQRGKDGRGRRLLQEKGKRGL</sequence>
<dbReference type="Gramene" id="QL05p045613:mrna">
    <property type="protein sequence ID" value="QL05p045613:mrna"/>
    <property type="gene ID" value="QL05p045613"/>
</dbReference>
<dbReference type="AlphaFoldDB" id="A0A7N2LRC3"/>
<evidence type="ECO:0000256" key="1">
    <source>
        <dbReference type="SAM" id="MobiDB-lite"/>
    </source>
</evidence>
<organism evidence="2 3">
    <name type="scientific">Quercus lobata</name>
    <name type="common">Valley oak</name>
    <dbReference type="NCBI Taxonomy" id="97700"/>
    <lineage>
        <taxon>Eukaryota</taxon>
        <taxon>Viridiplantae</taxon>
        <taxon>Streptophyta</taxon>
        <taxon>Embryophyta</taxon>
        <taxon>Tracheophyta</taxon>
        <taxon>Spermatophyta</taxon>
        <taxon>Magnoliopsida</taxon>
        <taxon>eudicotyledons</taxon>
        <taxon>Gunneridae</taxon>
        <taxon>Pentapetalae</taxon>
        <taxon>rosids</taxon>
        <taxon>fabids</taxon>
        <taxon>Fagales</taxon>
        <taxon>Fagaceae</taxon>
        <taxon>Quercus</taxon>
    </lineage>
</organism>
<dbReference type="PANTHER" id="PTHR31286">
    <property type="entry name" value="GLYCINE-RICH CELL WALL STRUCTURAL PROTEIN 1.8-LIKE"/>
    <property type="match status" value="1"/>
</dbReference>
<dbReference type="PANTHER" id="PTHR31286:SF178">
    <property type="entry name" value="DUF4283 DOMAIN-CONTAINING PROTEIN"/>
    <property type="match status" value="1"/>
</dbReference>
<dbReference type="InParanoid" id="A0A7N2LRC3"/>
<name>A0A7N2LRC3_QUELO</name>
<evidence type="ECO:0008006" key="4">
    <source>
        <dbReference type="Google" id="ProtNLM"/>
    </source>
</evidence>
<protein>
    <recommendedName>
        <fullName evidence="4">DUF4283 domain-containing protein</fullName>
    </recommendedName>
</protein>
<feature type="compositionally biased region" description="Basic and acidic residues" evidence="1">
    <location>
        <begin position="237"/>
        <end position="255"/>
    </location>
</feature>
<dbReference type="InterPro" id="IPR040256">
    <property type="entry name" value="At4g02000-like"/>
</dbReference>
<dbReference type="EMBL" id="LRBV02000005">
    <property type="status" value="NOT_ANNOTATED_CDS"/>
    <property type="molecule type" value="Genomic_DNA"/>
</dbReference>
<keyword evidence="3" id="KW-1185">Reference proteome</keyword>
<feature type="compositionally biased region" description="Polar residues" evidence="1">
    <location>
        <begin position="108"/>
        <end position="130"/>
    </location>
</feature>
<reference evidence="2 3" key="1">
    <citation type="journal article" date="2016" name="G3 (Bethesda)">
        <title>First Draft Assembly and Annotation of the Genome of a California Endemic Oak Quercus lobata Nee (Fagaceae).</title>
        <authorList>
            <person name="Sork V.L."/>
            <person name="Fitz-Gibbon S.T."/>
            <person name="Puiu D."/>
            <person name="Crepeau M."/>
            <person name="Gugger P.F."/>
            <person name="Sherman R."/>
            <person name="Stevens K."/>
            <person name="Langley C.H."/>
            <person name="Pellegrini M."/>
            <person name="Salzberg S.L."/>
        </authorList>
    </citation>
    <scope>NUCLEOTIDE SEQUENCE [LARGE SCALE GENOMIC DNA]</scope>
    <source>
        <strain evidence="2 3">cv. SW786</strain>
    </source>
</reference>
<feature type="region of interest" description="Disordered" evidence="1">
    <location>
        <begin position="222"/>
        <end position="255"/>
    </location>
</feature>
<proteinExistence type="predicted"/>
<evidence type="ECO:0000313" key="3">
    <source>
        <dbReference type="Proteomes" id="UP000594261"/>
    </source>
</evidence>
<dbReference type="EnsemblPlants" id="QL05p045613:mrna">
    <property type="protein sequence ID" value="QL05p045613:mrna"/>
    <property type="gene ID" value="QL05p045613"/>
</dbReference>
<evidence type="ECO:0000313" key="2">
    <source>
        <dbReference type="EnsemblPlants" id="QL05p045613:mrna"/>
    </source>
</evidence>
<feature type="region of interest" description="Disordered" evidence="1">
    <location>
        <begin position="94"/>
        <end position="130"/>
    </location>
</feature>
<dbReference type="Proteomes" id="UP000594261">
    <property type="component" value="Chromosome 5"/>
</dbReference>